<proteinExistence type="predicted"/>
<dbReference type="EMBL" id="BAAAMR010000028">
    <property type="protein sequence ID" value="GAA2139304.1"/>
    <property type="molecule type" value="Genomic_DNA"/>
</dbReference>
<feature type="region of interest" description="Disordered" evidence="1">
    <location>
        <begin position="1"/>
        <end position="48"/>
    </location>
</feature>
<evidence type="ECO:0008006" key="4">
    <source>
        <dbReference type="Google" id="ProtNLM"/>
    </source>
</evidence>
<dbReference type="Proteomes" id="UP001501020">
    <property type="component" value="Unassembled WGS sequence"/>
</dbReference>
<evidence type="ECO:0000313" key="2">
    <source>
        <dbReference type="EMBL" id="GAA2139304.1"/>
    </source>
</evidence>
<reference evidence="3" key="1">
    <citation type="journal article" date="2019" name="Int. J. Syst. Evol. Microbiol.">
        <title>The Global Catalogue of Microorganisms (GCM) 10K type strain sequencing project: providing services to taxonomists for standard genome sequencing and annotation.</title>
        <authorList>
            <consortium name="The Broad Institute Genomics Platform"/>
            <consortium name="The Broad Institute Genome Sequencing Center for Infectious Disease"/>
            <person name="Wu L."/>
            <person name="Ma J."/>
        </authorList>
    </citation>
    <scope>NUCLEOTIDE SEQUENCE [LARGE SCALE GENOMIC DNA]</scope>
    <source>
        <strain evidence="3">JCM 13850</strain>
    </source>
</reference>
<name>A0ABP5L170_9ACTN</name>
<protein>
    <recommendedName>
        <fullName evidence="4">DUF397 domain-containing protein</fullName>
    </recommendedName>
</protein>
<keyword evidence="3" id="KW-1185">Reference proteome</keyword>
<accession>A0ABP5L170</accession>
<gene>
    <name evidence="2" type="ORF">GCM10009727_35690</name>
</gene>
<evidence type="ECO:0000256" key="1">
    <source>
        <dbReference type="SAM" id="MobiDB-lite"/>
    </source>
</evidence>
<organism evidence="2 3">
    <name type="scientific">Actinomadura napierensis</name>
    <dbReference type="NCBI Taxonomy" id="267854"/>
    <lineage>
        <taxon>Bacteria</taxon>
        <taxon>Bacillati</taxon>
        <taxon>Actinomycetota</taxon>
        <taxon>Actinomycetes</taxon>
        <taxon>Streptosporangiales</taxon>
        <taxon>Thermomonosporaceae</taxon>
        <taxon>Actinomadura</taxon>
    </lineage>
</organism>
<comment type="caution">
    <text evidence="2">The sequence shown here is derived from an EMBL/GenBank/DDBJ whole genome shotgun (WGS) entry which is preliminary data.</text>
</comment>
<sequence>MPPRALRSSPSGRKNKVADGSGSGMAAENLPLAGRAPGARISGKQPDIAPPFGRFPVGWVRLAARAAPPGSSPEEHPLYATMELPGRGFPAVFASESRRAGRIGR</sequence>
<evidence type="ECO:0000313" key="3">
    <source>
        <dbReference type="Proteomes" id="UP001501020"/>
    </source>
</evidence>